<evidence type="ECO:0000259" key="1">
    <source>
        <dbReference type="PROSITE" id="PS50191"/>
    </source>
</evidence>
<organism evidence="2 3">
    <name type="scientific">Allacma fusca</name>
    <dbReference type="NCBI Taxonomy" id="39272"/>
    <lineage>
        <taxon>Eukaryota</taxon>
        <taxon>Metazoa</taxon>
        <taxon>Ecdysozoa</taxon>
        <taxon>Arthropoda</taxon>
        <taxon>Hexapoda</taxon>
        <taxon>Collembola</taxon>
        <taxon>Symphypleona</taxon>
        <taxon>Sminthuridae</taxon>
        <taxon>Allacma</taxon>
    </lineage>
</organism>
<reference evidence="2" key="1">
    <citation type="submission" date="2021-06" db="EMBL/GenBank/DDBJ databases">
        <authorList>
            <person name="Hodson N. C."/>
            <person name="Mongue J. A."/>
            <person name="Jaron S. K."/>
        </authorList>
    </citation>
    <scope>NUCLEOTIDE SEQUENCE</scope>
</reference>
<dbReference type="GO" id="GO:0005737">
    <property type="term" value="C:cytoplasm"/>
    <property type="evidence" value="ECO:0007669"/>
    <property type="project" value="TreeGrafter"/>
</dbReference>
<dbReference type="InterPro" id="IPR051064">
    <property type="entry name" value="SEC14/CRAL-TRIO_domain"/>
</dbReference>
<keyword evidence="3" id="KW-1185">Reference proteome</keyword>
<gene>
    <name evidence="2" type="ORF">AFUS01_LOCUS5259</name>
</gene>
<name>A0A8J2NN29_9HEXA</name>
<comment type="caution">
    <text evidence="2">The sequence shown here is derived from an EMBL/GenBank/DDBJ whole genome shotgun (WGS) entry which is preliminary data.</text>
</comment>
<dbReference type="PANTHER" id="PTHR23324:SF83">
    <property type="entry name" value="SEC14-LIKE PROTEIN 2"/>
    <property type="match status" value="1"/>
</dbReference>
<dbReference type="PROSITE" id="PS50191">
    <property type="entry name" value="CRAL_TRIO"/>
    <property type="match status" value="1"/>
</dbReference>
<dbReference type="Proteomes" id="UP000708208">
    <property type="component" value="Unassembled WGS sequence"/>
</dbReference>
<dbReference type="InterPro" id="IPR001251">
    <property type="entry name" value="CRAL-TRIO_dom"/>
</dbReference>
<sequence>MHFCNRHVRREPPGINLSFRPVLHTLTLIIFAISTISSVRAQISQDEVPAELQFLTTGDYDTWTPPEDIAKNYPYYLSGFDDQNRPIWVLEFGKWDIRSGLLKDEEHEKALDKHIDQATWNFFNSTGLRASAEAPIKEFIVLIDADGYNLQQLNSVKTVSFVARKLALITIATRFASSVYVVNVNFLAERLLSILKPLLGKEFEKFLIFGTNTNKYIPRLLRDLPKDQIPE</sequence>
<dbReference type="EMBL" id="CAJVCH010033272">
    <property type="protein sequence ID" value="CAG7713939.1"/>
    <property type="molecule type" value="Genomic_DNA"/>
</dbReference>
<feature type="domain" description="CRAL-TRIO" evidence="1">
    <location>
        <begin position="65"/>
        <end position="231"/>
    </location>
</feature>
<dbReference type="AlphaFoldDB" id="A0A8J2NN29"/>
<proteinExistence type="predicted"/>
<dbReference type="Pfam" id="PF00650">
    <property type="entry name" value="CRAL_TRIO"/>
    <property type="match status" value="1"/>
</dbReference>
<evidence type="ECO:0000313" key="2">
    <source>
        <dbReference type="EMBL" id="CAG7713939.1"/>
    </source>
</evidence>
<dbReference type="CDD" id="cd00170">
    <property type="entry name" value="SEC14"/>
    <property type="match status" value="1"/>
</dbReference>
<evidence type="ECO:0000313" key="3">
    <source>
        <dbReference type="Proteomes" id="UP000708208"/>
    </source>
</evidence>
<accession>A0A8J2NN29</accession>
<feature type="non-terminal residue" evidence="2">
    <location>
        <position position="1"/>
    </location>
</feature>
<dbReference type="PANTHER" id="PTHR23324">
    <property type="entry name" value="SEC14 RELATED PROTEIN"/>
    <property type="match status" value="1"/>
</dbReference>
<protein>
    <recommendedName>
        <fullName evidence="1">CRAL-TRIO domain-containing protein</fullName>
    </recommendedName>
</protein>